<dbReference type="InterPro" id="IPR004869">
    <property type="entry name" value="MMPL_dom"/>
</dbReference>
<feature type="domain" description="Membrane transport protein MMPL" evidence="8">
    <location>
        <begin position="207"/>
        <end position="396"/>
    </location>
</feature>
<keyword evidence="3 6" id="KW-0812">Transmembrane</keyword>
<evidence type="ECO:0000256" key="5">
    <source>
        <dbReference type="ARBA" id="ARBA00023136"/>
    </source>
</evidence>
<feature type="signal peptide" evidence="7">
    <location>
        <begin position="1"/>
        <end position="25"/>
    </location>
</feature>
<accession>A0A8J2ZEK6</accession>
<feature type="transmembrane region" description="Helical" evidence="6">
    <location>
        <begin position="734"/>
        <end position="755"/>
    </location>
</feature>
<proteinExistence type="predicted"/>
<dbReference type="PANTHER" id="PTHR33406:SF13">
    <property type="entry name" value="MEMBRANE PROTEIN YDFJ"/>
    <property type="match status" value="1"/>
</dbReference>
<evidence type="ECO:0000259" key="8">
    <source>
        <dbReference type="Pfam" id="PF03176"/>
    </source>
</evidence>
<keyword evidence="7" id="KW-0732">Signal</keyword>
<evidence type="ECO:0000256" key="1">
    <source>
        <dbReference type="ARBA" id="ARBA00004651"/>
    </source>
</evidence>
<dbReference type="PANTHER" id="PTHR33406">
    <property type="entry name" value="MEMBRANE PROTEIN MJ1562-RELATED"/>
    <property type="match status" value="1"/>
</dbReference>
<feature type="transmembrane region" description="Helical" evidence="6">
    <location>
        <begin position="308"/>
        <end position="326"/>
    </location>
</feature>
<comment type="subcellular location">
    <subcellularLocation>
        <location evidence="1">Cell membrane</location>
        <topology evidence="1">Multi-pass membrane protein</topology>
    </subcellularLocation>
</comment>
<name>A0A8J2ZEK6_9PROT</name>
<evidence type="ECO:0000313" key="10">
    <source>
        <dbReference type="Proteomes" id="UP000597507"/>
    </source>
</evidence>
<feature type="transmembrane region" description="Helical" evidence="6">
    <location>
        <begin position="370"/>
        <end position="392"/>
    </location>
</feature>
<keyword evidence="4 6" id="KW-1133">Transmembrane helix</keyword>
<feature type="transmembrane region" description="Helical" evidence="6">
    <location>
        <begin position="279"/>
        <end position="302"/>
    </location>
</feature>
<evidence type="ECO:0000256" key="6">
    <source>
        <dbReference type="SAM" id="Phobius"/>
    </source>
</evidence>
<keyword evidence="10" id="KW-1185">Reference proteome</keyword>
<sequence length="790" mass="80202">MRAPAGLRRLLPLLAVLALLGAANAAVLRAVGVTTDMAGFLPPPRSEASAFLLRELRTGAATTLLLVGIEGAPVPELARLSRALGEALRASGRFAFVGNGTEGIAEAEQELLFRHRYLLSPAVTPALFETPALRARLEALLDGLRGAASPLLARIGFADPVGAFVELLRAWTAGSTVALRAGVWFADPPPSGTGERALLIARTAATGLDTEAQREAVAALRAAFAAAEPAPGARLLVSGPGVFAAEAAAAIRADLAMISALSAALLAAFLLWRFRTPLMLLLAAVPLAAGVLAGATAVAAAFGEIHGAALGFGMTMLGVTADYPILLVTQRRPGESLAETARRVWPTLRLASLAAAAGLTAMVLSDVPGLAQLGLFAALGLPTSALVTRLLLPRLVPPAAGIEARALPPPLARALLALPRRRGVAWALLAGAALYLVAIGGPPAEDDLAALSPVPAAQRALDGELRRQLGAPDVGVLVALAAPTAEAALQGAERIGEALAPLVARGALGGLDLPSRYLPSERTQRARQAALPDAATLRARLAAAAAGLPFRPTAFDRFLADVEASRTLPPLTRADLAGGEAGSLLAARLAPLLAPLPDGRGWQALAVPNDLREPEALRAALAALRLPGLLVVEAKAETQALVDAATRQALLWCGVGAAIVLGLLAAGLGGPAAALRTAAPLAGAVLLTLAGLALLGERFALFHLVSLLLLAGVGMDYALFVARSAGEPVEERARALGSVVHCTLTTLLTFGLLAFCATPVLRAIGLTVAIGTACAAALAATLVPAARAPS</sequence>
<reference evidence="9 10" key="1">
    <citation type="journal article" date="2014" name="Int. J. Syst. Evol. Microbiol.">
        <title>Complete genome sequence of Corynebacterium casei LMG S-19264T (=DSM 44701T), isolated from a smear-ripened cheese.</title>
        <authorList>
            <consortium name="US DOE Joint Genome Institute (JGI-PGF)"/>
            <person name="Walter F."/>
            <person name="Albersmeier A."/>
            <person name="Kalinowski J."/>
            <person name="Ruckert C."/>
        </authorList>
    </citation>
    <scope>NUCLEOTIDE SEQUENCE [LARGE SCALE GENOMIC DNA]</scope>
    <source>
        <strain evidence="9 10">CGMCC 1.16330</strain>
    </source>
</reference>
<dbReference type="InterPro" id="IPR050545">
    <property type="entry name" value="Mycobact_MmpL"/>
</dbReference>
<dbReference type="Pfam" id="PF03176">
    <property type="entry name" value="MMPL"/>
    <property type="match status" value="1"/>
</dbReference>
<feature type="transmembrane region" description="Helical" evidence="6">
    <location>
        <begin position="677"/>
        <end position="695"/>
    </location>
</feature>
<dbReference type="Proteomes" id="UP000597507">
    <property type="component" value="Unassembled WGS sequence"/>
</dbReference>
<dbReference type="AlphaFoldDB" id="A0A8J2ZEK6"/>
<dbReference type="SUPFAM" id="SSF82866">
    <property type="entry name" value="Multidrug efflux transporter AcrB transmembrane domain"/>
    <property type="match status" value="2"/>
</dbReference>
<evidence type="ECO:0000256" key="2">
    <source>
        <dbReference type="ARBA" id="ARBA00022475"/>
    </source>
</evidence>
<feature type="transmembrane region" description="Helical" evidence="6">
    <location>
        <begin position="701"/>
        <end position="722"/>
    </location>
</feature>
<feature type="transmembrane region" description="Helical" evidence="6">
    <location>
        <begin position="347"/>
        <end position="364"/>
    </location>
</feature>
<evidence type="ECO:0000313" key="9">
    <source>
        <dbReference type="EMBL" id="GGG46702.1"/>
    </source>
</evidence>
<protein>
    <submittedName>
        <fullName evidence="9">Membrane protein</fullName>
    </submittedName>
</protein>
<comment type="caution">
    <text evidence="9">The sequence shown here is derived from an EMBL/GenBank/DDBJ whole genome shotgun (WGS) entry which is preliminary data.</text>
</comment>
<evidence type="ECO:0000256" key="3">
    <source>
        <dbReference type="ARBA" id="ARBA00022692"/>
    </source>
</evidence>
<dbReference type="EMBL" id="BMKS01000015">
    <property type="protein sequence ID" value="GGG46702.1"/>
    <property type="molecule type" value="Genomic_DNA"/>
</dbReference>
<evidence type="ECO:0000256" key="4">
    <source>
        <dbReference type="ARBA" id="ARBA00022989"/>
    </source>
</evidence>
<gene>
    <name evidence="9" type="primary">actII-3</name>
    <name evidence="9" type="ORF">GCM10010964_37590</name>
</gene>
<feature type="transmembrane region" description="Helical" evidence="6">
    <location>
        <begin position="255"/>
        <end position="272"/>
    </location>
</feature>
<keyword evidence="2" id="KW-1003">Cell membrane</keyword>
<feature type="chain" id="PRO_5035168008" evidence="7">
    <location>
        <begin position="26"/>
        <end position="790"/>
    </location>
</feature>
<organism evidence="9 10">
    <name type="scientific">Caldovatus sediminis</name>
    <dbReference type="NCBI Taxonomy" id="2041189"/>
    <lineage>
        <taxon>Bacteria</taxon>
        <taxon>Pseudomonadati</taxon>
        <taxon>Pseudomonadota</taxon>
        <taxon>Alphaproteobacteria</taxon>
        <taxon>Acetobacterales</taxon>
        <taxon>Roseomonadaceae</taxon>
        <taxon>Caldovatus</taxon>
    </lineage>
</organism>
<dbReference type="Gene3D" id="1.20.1640.10">
    <property type="entry name" value="Multidrug efflux transporter AcrB transmembrane domain"/>
    <property type="match status" value="2"/>
</dbReference>
<feature type="transmembrane region" description="Helical" evidence="6">
    <location>
        <begin position="649"/>
        <end position="670"/>
    </location>
</feature>
<keyword evidence="5 6" id="KW-0472">Membrane</keyword>
<dbReference type="GO" id="GO:0005886">
    <property type="term" value="C:plasma membrane"/>
    <property type="evidence" value="ECO:0007669"/>
    <property type="project" value="UniProtKB-SubCell"/>
</dbReference>
<dbReference type="RefSeq" id="WP_188903036.1">
    <property type="nucleotide sequence ID" value="NZ_BMKS01000015.1"/>
</dbReference>
<feature type="transmembrane region" description="Helical" evidence="6">
    <location>
        <begin position="761"/>
        <end position="783"/>
    </location>
</feature>
<evidence type="ECO:0000256" key="7">
    <source>
        <dbReference type="SAM" id="SignalP"/>
    </source>
</evidence>